<feature type="region of interest" description="Disordered" evidence="1">
    <location>
        <begin position="436"/>
        <end position="457"/>
    </location>
</feature>
<sequence>MWLSKKSAAPPPPIATQQHGRPSSSFSVLQPTPVNSSGPQAGPSTQRQEPRIGRLPVSVHSRILSYLPVPEVPRYALGCRALAQLVRTDDRTWKTRCLVLGVEADNAGTLHGDETNSTSSPPAPDRNGRAGHHRRGESSLSSLKGMTNPPDVTRRSPGAFVFEETGDGHDDDDEFGDFSETTFSASSSMAVSKPNTKLTTLSKPPSGKKPNGTPNLMDLDGFDDFDFNAVPLPSNTQSPAKHKERPRSGFFALPAAVPEHPQATAPSRSIGKPPGRWYETYKRVHTELMPYVKILRVSSSSPHQPGNSSSSHLTPTQTLALLFPSSHSSDSPVPGPLPLVDQATILGRLVLFLTPMIEPSADWAWIRRVLIGGGGVIDRWDGGCLSGFENLERRSQASQPEGVGKKTANDDKLVEEMRKVAGASWSVHTALARSKALSTPSSSRTRSKSNGNANSTGLSFTTGLGAWGGLGSSEADETGWELGRVWVEKREVFYESGSGGKWDSGENIVKLPSAKGQPATHTLDFTPMSAVFMERMLARIREDCGEALRIFGTGTRAGLAADGGAGASVVKRFVDRLVGEVISEYVSSLLSLTRLLSQDLFLTATAATFVQVWRVVDCTKEVVREALAVGSNAESVEDAWATEAISAVGSDAEKAVYTAFEPHMDEYLDDETEWIKNVLDKMCKAWDAKMGNAGTIQPTQTATFLSSSNPGQVKKNVLAGFRDALLLPVTIVPLTVTYGMNAIVTGGTQAVNGLAMLNPQRWTGQGGSEGRETSTGAPAVFVNPESIDQAPDDTATAVEKEIVEVPPAAPLEANGEQMQLLLSLDTVLEFVHADRECLKRIETFAGYPSKYGKKVREAIEEVFIHLLRAVAGRHIVPACNKAIQQMTTYKPEESAEGTSNPPLLQYLELVNVVDTVTSILQVYFDKDLAKYVDRTDFLNAAMQEKKRFEGSLDDAVAAGMNAGVEVLMNQVEHIIQTRTQPGEYCPSPDQNPELGPTKACTDAIECLEVHCKLLKGSTSKEVLEVFYQEVGLRLQNILQRHIKRQIISLDGGFQMIADLNAYYAFVASLKQPRMAEEFSNLKMLGQVYIVADAKDLTQIIRDVTRYGGTYRPEDLYEFIQRRADWKKIEKTVDNSMYALSVKEDCIIM</sequence>
<dbReference type="SUPFAM" id="SSF81383">
    <property type="entry name" value="F-box domain"/>
    <property type="match status" value="1"/>
</dbReference>
<feature type="compositionally biased region" description="Polar residues" evidence="1">
    <location>
        <begin position="15"/>
        <end position="47"/>
    </location>
</feature>
<feature type="compositionally biased region" description="Polar residues" evidence="1">
    <location>
        <begin position="184"/>
        <end position="203"/>
    </location>
</feature>
<protein>
    <submittedName>
        <fullName evidence="3">Predicted protein</fullName>
    </submittedName>
</protein>
<evidence type="ECO:0000256" key="1">
    <source>
        <dbReference type="SAM" id="MobiDB-lite"/>
    </source>
</evidence>
<evidence type="ECO:0000313" key="3">
    <source>
        <dbReference type="EMBL" id="BAJ90260.1"/>
    </source>
</evidence>
<dbReference type="InterPro" id="IPR036047">
    <property type="entry name" value="F-box-like_dom_sf"/>
</dbReference>
<dbReference type="Gene3D" id="1.20.1280.50">
    <property type="match status" value="1"/>
</dbReference>
<feature type="region of interest" description="Disordered" evidence="1">
    <location>
        <begin position="1"/>
        <end position="53"/>
    </location>
</feature>
<dbReference type="PANTHER" id="PTHR12100">
    <property type="entry name" value="SEC10"/>
    <property type="match status" value="1"/>
</dbReference>
<organism evidence="3">
    <name type="scientific">Hordeum vulgare subsp. vulgare</name>
    <name type="common">Domesticated barley</name>
    <dbReference type="NCBI Taxonomy" id="112509"/>
    <lineage>
        <taxon>Eukaryota</taxon>
        <taxon>Viridiplantae</taxon>
        <taxon>Streptophyta</taxon>
        <taxon>Embryophyta</taxon>
        <taxon>Tracheophyta</taxon>
        <taxon>Spermatophyta</taxon>
        <taxon>Magnoliopsida</taxon>
        <taxon>Liliopsida</taxon>
        <taxon>Poales</taxon>
        <taxon>Poaceae</taxon>
        <taxon>BOP clade</taxon>
        <taxon>Pooideae</taxon>
        <taxon>Triticodae</taxon>
        <taxon>Triticeae</taxon>
        <taxon>Hordeinae</taxon>
        <taxon>Hordeum</taxon>
    </lineage>
</organism>
<dbReference type="Pfam" id="PF07393">
    <property type="entry name" value="Sec10_HB"/>
    <property type="match status" value="1"/>
</dbReference>
<dbReference type="GO" id="GO:0005737">
    <property type="term" value="C:cytoplasm"/>
    <property type="evidence" value="ECO:0007669"/>
    <property type="project" value="InterPro"/>
</dbReference>
<feature type="region of interest" description="Disordered" evidence="1">
    <location>
        <begin position="107"/>
        <end position="217"/>
    </location>
</feature>
<dbReference type="InterPro" id="IPR009976">
    <property type="entry name" value="Sec10-like"/>
</dbReference>
<dbReference type="InterPro" id="IPR001810">
    <property type="entry name" value="F-box_dom"/>
</dbReference>
<reference evidence="3" key="1">
    <citation type="journal article" date="2011" name="Plant Physiol.">
        <title>Comprehensive sequence analysis of 24,783 barley full-length cDNAs derived from 12 clone libraries.</title>
        <authorList>
            <person name="Matsumoto T."/>
            <person name="Tanaka T."/>
            <person name="Sakai H."/>
            <person name="Amano N."/>
            <person name="Kanamori H."/>
            <person name="Kurita K."/>
            <person name="Kikuta A."/>
            <person name="Kamiya K."/>
            <person name="Yamamoto M."/>
            <person name="Ikawa H."/>
            <person name="Fujii N."/>
            <person name="Hori K."/>
            <person name="Itoh T."/>
            <person name="Sato K."/>
        </authorList>
    </citation>
    <scope>NUCLEOTIDE SEQUENCE</scope>
    <source>
        <tissue evidence="3">Shoot</tissue>
    </source>
</reference>
<proteinExistence type="evidence at transcript level"/>
<dbReference type="PANTHER" id="PTHR12100:SF1">
    <property type="entry name" value="RECYCLIN-1"/>
    <property type="match status" value="1"/>
</dbReference>
<dbReference type="AlphaFoldDB" id="F2D589"/>
<feature type="domain" description="F-box" evidence="2">
    <location>
        <begin position="49"/>
        <end position="96"/>
    </location>
</feature>
<name>F2D589_HORVV</name>
<dbReference type="EMBL" id="AK359049">
    <property type="protein sequence ID" value="BAJ90260.1"/>
    <property type="molecule type" value="mRNA"/>
</dbReference>
<dbReference type="InterPro" id="IPR048627">
    <property type="entry name" value="Sec10_HB"/>
</dbReference>
<dbReference type="PROSITE" id="PS50181">
    <property type="entry name" value="FBOX"/>
    <property type="match status" value="1"/>
</dbReference>
<evidence type="ECO:0000259" key="2">
    <source>
        <dbReference type="PROSITE" id="PS50181"/>
    </source>
</evidence>
<accession>F2D589</accession>
<dbReference type="Pfam" id="PF12937">
    <property type="entry name" value="F-box-like"/>
    <property type="match status" value="1"/>
</dbReference>